<evidence type="ECO:0000256" key="1">
    <source>
        <dbReference type="ARBA" id="ARBA00004141"/>
    </source>
</evidence>
<dbReference type="InterPro" id="IPR036259">
    <property type="entry name" value="MFS_trans_sf"/>
</dbReference>
<evidence type="ECO:0000256" key="7">
    <source>
        <dbReference type="SAM" id="MobiDB-lite"/>
    </source>
</evidence>
<feature type="transmembrane region" description="Helical" evidence="8">
    <location>
        <begin position="80"/>
        <end position="100"/>
    </location>
</feature>
<dbReference type="CDD" id="cd17328">
    <property type="entry name" value="MFS_spinster_like"/>
    <property type="match status" value="1"/>
</dbReference>
<evidence type="ECO:0000256" key="8">
    <source>
        <dbReference type="SAM" id="Phobius"/>
    </source>
</evidence>
<sequence>MTRAKDLKGETPSTSYEPSTSENTSNNKKYTSELKDPKKILSVTILFCVNLLNYMDRYTIAGVLTNIQSFYHINDAQGGLLQTVFIIFFMLCSPLVGYLGDRHSRKYIMLAGISIWVGAVVASTFVPADKFWLFLLFRGIVGVGEASYAIVSPALIADLFTSQNRSKMLMVFYFAIPCGSGLGFIVGSSVTALTGQWGWGVRVTAVIGMLPFTKTSTEMWITQHKHGLKYGREVNCFTKSHFAFVRVSQGN</sequence>
<feature type="transmembrane region" description="Helical" evidence="8">
    <location>
        <begin position="107"/>
        <end position="126"/>
    </location>
</feature>
<feature type="region of interest" description="Disordered" evidence="7">
    <location>
        <begin position="1"/>
        <end position="30"/>
    </location>
</feature>
<feature type="compositionally biased region" description="Low complexity" evidence="7">
    <location>
        <begin position="10"/>
        <end position="29"/>
    </location>
</feature>
<evidence type="ECO:0000256" key="3">
    <source>
        <dbReference type="ARBA" id="ARBA00022692"/>
    </source>
</evidence>
<reference evidence="10 11" key="1">
    <citation type="submission" date="2018-11" db="EMBL/GenBank/DDBJ databases">
        <authorList>
            <consortium name="Pathogen Informatics"/>
        </authorList>
    </citation>
    <scope>NUCLEOTIDE SEQUENCE [LARGE SCALE GENOMIC DNA]</scope>
</reference>
<organism evidence="10 11">
    <name type="scientific">Cylicostephanus goldi</name>
    <name type="common">Nematode worm</name>
    <dbReference type="NCBI Taxonomy" id="71465"/>
    <lineage>
        <taxon>Eukaryota</taxon>
        <taxon>Metazoa</taxon>
        <taxon>Ecdysozoa</taxon>
        <taxon>Nematoda</taxon>
        <taxon>Chromadorea</taxon>
        <taxon>Rhabditida</taxon>
        <taxon>Rhabditina</taxon>
        <taxon>Rhabditomorpha</taxon>
        <taxon>Strongyloidea</taxon>
        <taxon>Strongylidae</taxon>
        <taxon>Cylicostephanus</taxon>
    </lineage>
</organism>
<evidence type="ECO:0000313" key="10">
    <source>
        <dbReference type="EMBL" id="VDK56438.1"/>
    </source>
</evidence>
<dbReference type="PANTHER" id="PTHR23505:SF88">
    <property type="entry name" value="MAJOR FACILITATOR SUPERFAMILY (MFS) PROFILE DOMAIN-CONTAINING PROTEIN"/>
    <property type="match status" value="1"/>
</dbReference>
<protein>
    <recommendedName>
        <fullName evidence="9">Major facilitator superfamily (MFS) profile domain-containing protein</fullName>
    </recommendedName>
</protein>
<gene>
    <name evidence="10" type="ORF">CGOC_LOCUS3655</name>
</gene>
<evidence type="ECO:0000313" key="11">
    <source>
        <dbReference type="Proteomes" id="UP000271889"/>
    </source>
</evidence>
<feature type="transmembrane region" description="Helical" evidence="8">
    <location>
        <begin position="40"/>
        <end position="60"/>
    </location>
</feature>
<dbReference type="OrthoDB" id="6770063at2759"/>
<dbReference type="GO" id="GO:0022857">
    <property type="term" value="F:transmembrane transporter activity"/>
    <property type="evidence" value="ECO:0007669"/>
    <property type="project" value="InterPro"/>
</dbReference>
<dbReference type="InterPro" id="IPR044770">
    <property type="entry name" value="MFS_spinster-like"/>
</dbReference>
<comment type="subcellular location">
    <subcellularLocation>
        <location evidence="1">Membrane</location>
        <topology evidence="1">Multi-pass membrane protein</topology>
    </subcellularLocation>
</comment>
<dbReference type="Gene3D" id="1.20.1250.20">
    <property type="entry name" value="MFS general substrate transporter like domains"/>
    <property type="match status" value="1"/>
</dbReference>
<dbReference type="Pfam" id="PF07690">
    <property type="entry name" value="MFS_1"/>
    <property type="match status" value="1"/>
</dbReference>
<feature type="transmembrane region" description="Helical" evidence="8">
    <location>
        <begin position="132"/>
        <end position="156"/>
    </location>
</feature>
<comment type="similarity">
    <text evidence="6">Belongs to the major facilitator superfamily. Spinster (TC 2.A.1.49) family.</text>
</comment>
<keyword evidence="2" id="KW-0813">Transport</keyword>
<proteinExistence type="inferred from homology"/>
<dbReference type="SUPFAM" id="SSF103473">
    <property type="entry name" value="MFS general substrate transporter"/>
    <property type="match status" value="1"/>
</dbReference>
<dbReference type="Proteomes" id="UP000271889">
    <property type="component" value="Unassembled WGS sequence"/>
</dbReference>
<evidence type="ECO:0000259" key="9">
    <source>
        <dbReference type="PROSITE" id="PS50850"/>
    </source>
</evidence>
<keyword evidence="4 8" id="KW-1133">Transmembrane helix</keyword>
<keyword evidence="11" id="KW-1185">Reference proteome</keyword>
<name>A0A3P6SS09_CYLGO</name>
<evidence type="ECO:0000256" key="2">
    <source>
        <dbReference type="ARBA" id="ARBA00022448"/>
    </source>
</evidence>
<feature type="transmembrane region" description="Helical" evidence="8">
    <location>
        <begin position="168"/>
        <end position="190"/>
    </location>
</feature>
<keyword evidence="5 8" id="KW-0472">Membrane</keyword>
<dbReference type="PANTHER" id="PTHR23505">
    <property type="entry name" value="SPINSTER"/>
    <property type="match status" value="1"/>
</dbReference>
<accession>A0A3P6SS09</accession>
<evidence type="ECO:0000256" key="6">
    <source>
        <dbReference type="ARBA" id="ARBA00024338"/>
    </source>
</evidence>
<feature type="domain" description="Major facilitator superfamily (MFS) profile" evidence="9">
    <location>
        <begin position="42"/>
        <end position="251"/>
    </location>
</feature>
<evidence type="ECO:0000256" key="5">
    <source>
        <dbReference type="ARBA" id="ARBA00023136"/>
    </source>
</evidence>
<dbReference type="EMBL" id="UYRV01009352">
    <property type="protein sequence ID" value="VDK56438.1"/>
    <property type="molecule type" value="Genomic_DNA"/>
</dbReference>
<evidence type="ECO:0000256" key="4">
    <source>
        <dbReference type="ARBA" id="ARBA00022989"/>
    </source>
</evidence>
<dbReference type="InterPro" id="IPR020846">
    <property type="entry name" value="MFS_dom"/>
</dbReference>
<dbReference type="AlphaFoldDB" id="A0A3P6SS09"/>
<dbReference type="GO" id="GO:0016020">
    <property type="term" value="C:membrane"/>
    <property type="evidence" value="ECO:0007669"/>
    <property type="project" value="UniProtKB-SubCell"/>
</dbReference>
<dbReference type="InterPro" id="IPR011701">
    <property type="entry name" value="MFS"/>
</dbReference>
<keyword evidence="3 8" id="KW-0812">Transmembrane</keyword>
<dbReference type="PROSITE" id="PS50850">
    <property type="entry name" value="MFS"/>
    <property type="match status" value="1"/>
</dbReference>